<proteinExistence type="predicted"/>
<dbReference type="InterPro" id="IPR050462">
    <property type="entry name" value="Retroviral_Gag-Pol_poly"/>
</dbReference>
<gene>
    <name evidence="4" type="ORF">D5F01_LYC08845</name>
</gene>
<comment type="caution">
    <text evidence="4">The sequence shown here is derived from an EMBL/GenBank/DDBJ whole genome shotgun (WGS) entry which is preliminary data.</text>
</comment>
<dbReference type="AlphaFoldDB" id="A0A6G0IR19"/>
<evidence type="ECO:0000313" key="4">
    <source>
        <dbReference type="EMBL" id="KAE8293731.1"/>
    </source>
</evidence>
<dbReference type="SMART" id="SM00343">
    <property type="entry name" value="ZnF_C2HC"/>
    <property type="match status" value="1"/>
</dbReference>
<accession>A0A6G0IR19</accession>
<reference evidence="4 5" key="1">
    <citation type="submission" date="2019-07" db="EMBL/GenBank/DDBJ databases">
        <title>Chromosome genome assembly for large yellow croaker.</title>
        <authorList>
            <person name="Xiao S."/>
        </authorList>
    </citation>
    <scope>NUCLEOTIDE SEQUENCE [LARGE SCALE GENOMIC DNA]</scope>
    <source>
        <strain evidence="4">JMULYC20181020</strain>
        <tissue evidence="4">Muscle</tissue>
    </source>
</reference>
<dbReference type="GO" id="GO:0008270">
    <property type="term" value="F:zinc ion binding"/>
    <property type="evidence" value="ECO:0007669"/>
    <property type="project" value="UniProtKB-KW"/>
</dbReference>
<keyword evidence="5" id="KW-1185">Reference proteome</keyword>
<sequence>MGIGKSKSLTPPGGPIVTIMTSKYGSECIDCLNAWTNEFGFPKGGSLSMKEIRQLERKLDYKESEIEKHRKCLSNWKAEADRRERLQCQKVLPERKNSEKQKMKKTQGPPPYVLSPLTAPTSVYSVTELQALKVNPDLESCPFQRTPVVSGAMGGYAEPDQHVKEEEKEEYGDVVLPASPPPSVPPGFKSSTYTMQTRLQASKTDTLTASTFPMVEVAGPDGPILVHRPRTAADVREVAEHLPDPRNSGMKFIEQFLNFCQEFRPTGVEIRRILAKRLGPGDLLKISQRIPRPELKIVHVDWAHAKNMEYRDALLELGDALRKAFPPKVDMSKIASCKRKPEEQVNDYVSRLTAIFSEHNGLEQPGASESHPCNSILTGMLPELHDIVIRTYVGCKEECRLNDLKRHARHAQLTQQQKKKAKQEKTEKELHMAALTMYSALATMQGQRGRGRGRGHGGKGGGRGGQHGQGSEDPNTCYRCGKIGHWARDCPMNALDEQARAHGTSD</sequence>
<dbReference type="Proteomes" id="UP000424527">
    <property type="component" value="Unassembled WGS sequence"/>
</dbReference>
<dbReference type="Pfam" id="PF00098">
    <property type="entry name" value="zf-CCHC"/>
    <property type="match status" value="1"/>
</dbReference>
<evidence type="ECO:0000313" key="5">
    <source>
        <dbReference type="Proteomes" id="UP000424527"/>
    </source>
</evidence>
<dbReference type="SUPFAM" id="SSF57756">
    <property type="entry name" value="Retrovirus zinc finger-like domains"/>
    <property type="match status" value="1"/>
</dbReference>
<evidence type="ECO:0000256" key="2">
    <source>
        <dbReference type="SAM" id="MobiDB-lite"/>
    </source>
</evidence>
<keyword evidence="1" id="KW-0862">Zinc</keyword>
<dbReference type="Gene3D" id="4.10.60.10">
    <property type="entry name" value="Zinc finger, CCHC-type"/>
    <property type="match status" value="1"/>
</dbReference>
<dbReference type="PROSITE" id="PS50158">
    <property type="entry name" value="ZF_CCHC"/>
    <property type="match status" value="1"/>
</dbReference>
<feature type="region of interest" description="Disordered" evidence="2">
    <location>
        <begin position="445"/>
        <end position="474"/>
    </location>
</feature>
<dbReference type="GO" id="GO:0003676">
    <property type="term" value="F:nucleic acid binding"/>
    <property type="evidence" value="ECO:0007669"/>
    <property type="project" value="InterPro"/>
</dbReference>
<dbReference type="EMBL" id="REGW02000008">
    <property type="protein sequence ID" value="KAE8293731.1"/>
    <property type="molecule type" value="Genomic_DNA"/>
</dbReference>
<organism evidence="4 5">
    <name type="scientific">Larimichthys crocea</name>
    <name type="common">Large yellow croaker</name>
    <name type="synonym">Pseudosciaena crocea</name>
    <dbReference type="NCBI Taxonomy" id="215358"/>
    <lineage>
        <taxon>Eukaryota</taxon>
        <taxon>Metazoa</taxon>
        <taxon>Chordata</taxon>
        <taxon>Craniata</taxon>
        <taxon>Vertebrata</taxon>
        <taxon>Euteleostomi</taxon>
        <taxon>Actinopterygii</taxon>
        <taxon>Neopterygii</taxon>
        <taxon>Teleostei</taxon>
        <taxon>Neoteleostei</taxon>
        <taxon>Acanthomorphata</taxon>
        <taxon>Eupercaria</taxon>
        <taxon>Sciaenidae</taxon>
        <taxon>Larimichthys</taxon>
    </lineage>
</organism>
<dbReference type="InterPro" id="IPR001878">
    <property type="entry name" value="Znf_CCHC"/>
</dbReference>
<dbReference type="PANTHER" id="PTHR33166">
    <property type="entry name" value="GAG_P30 DOMAIN-CONTAINING PROTEIN"/>
    <property type="match status" value="1"/>
</dbReference>
<keyword evidence="1" id="KW-0479">Metal-binding</keyword>
<feature type="compositionally biased region" description="Gly residues" evidence="2">
    <location>
        <begin position="458"/>
        <end position="468"/>
    </location>
</feature>
<feature type="region of interest" description="Disordered" evidence="2">
    <location>
        <begin position="93"/>
        <end position="114"/>
    </location>
</feature>
<name>A0A6G0IR19_LARCR</name>
<dbReference type="InterPro" id="IPR036875">
    <property type="entry name" value="Znf_CCHC_sf"/>
</dbReference>
<protein>
    <recommendedName>
        <fullName evidence="3">CCHC-type domain-containing protein</fullName>
    </recommendedName>
</protein>
<feature type="domain" description="CCHC-type" evidence="3">
    <location>
        <begin position="477"/>
        <end position="491"/>
    </location>
</feature>
<evidence type="ECO:0000259" key="3">
    <source>
        <dbReference type="PROSITE" id="PS50158"/>
    </source>
</evidence>
<keyword evidence="1" id="KW-0863">Zinc-finger</keyword>
<evidence type="ECO:0000256" key="1">
    <source>
        <dbReference type="PROSITE-ProRule" id="PRU00047"/>
    </source>
</evidence>